<dbReference type="AlphaFoldDB" id="A0A8S3VZ67"/>
<dbReference type="Proteomes" id="UP000691718">
    <property type="component" value="Unassembled WGS sequence"/>
</dbReference>
<comment type="caution">
    <text evidence="3">The sequence shown here is derived from an EMBL/GenBank/DDBJ whole genome shotgun (WGS) entry which is preliminary data.</text>
</comment>
<keyword evidence="2" id="KW-0732">Signal</keyword>
<accession>A0A8S3VZ67</accession>
<evidence type="ECO:0000256" key="2">
    <source>
        <dbReference type="SAM" id="SignalP"/>
    </source>
</evidence>
<feature type="compositionally biased region" description="Basic and acidic residues" evidence="1">
    <location>
        <begin position="131"/>
        <end position="148"/>
    </location>
</feature>
<feature type="signal peptide" evidence="2">
    <location>
        <begin position="1"/>
        <end position="17"/>
    </location>
</feature>
<keyword evidence="4" id="KW-1185">Reference proteome</keyword>
<organism evidence="3 4">
    <name type="scientific">Parnassius apollo</name>
    <name type="common">Apollo butterfly</name>
    <name type="synonym">Papilio apollo</name>
    <dbReference type="NCBI Taxonomy" id="110799"/>
    <lineage>
        <taxon>Eukaryota</taxon>
        <taxon>Metazoa</taxon>
        <taxon>Ecdysozoa</taxon>
        <taxon>Arthropoda</taxon>
        <taxon>Hexapoda</taxon>
        <taxon>Insecta</taxon>
        <taxon>Pterygota</taxon>
        <taxon>Neoptera</taxon>
        <taxon>Endopterygota</taxon>
        <taxon>Lepidoptera</taxon>
        <taxon>Glossata</taxon>
        <taxon>Ditrysia</taxon>
        <taxon>Papilionoidea</taxon>
        <taxon>Papilionidae</taxon>
        <taxon>Parnassiinae</taxon>
        <taxon>Parnassini</taxon>
        <taxon>Parnassius</taxon>
        <taxon>Parnassius</taxon>
    </lineage>
</organism>
<evidence type="ECO:0000256" key="1">
    <source>
        <dbReference type="SAM" id="MobiDB-lite"/>
    </source>
</evidence>
<proteinExistence type="predicted"/>
<protein>
    <submittedName>
        <fullName evidence="3">(apollo) hypothetical protein</fullName>
    </submittedName>
</protein>
<evidence type="ECO:0000313" key="4">
    <source>
        <dbReference type="Proteomes" id="UP000691718"/>
    </source>
</evidence>
<reference evidence="3" key="1">
    <citation type="submission" date="2021-04" db="EMBL/GenBank/DDBJ databases">
        <authorList>
            <person name="Tunstrom K."/>
        </authorList>
    </citation>
    <scope>NUCLEOTIDE SEQUENCE</scope>
</reference>
<name>A0A8S3VZ67_PARAO</name>
<feature type="region of interest" description="Disordered" evidence="1">
    <location>
        <begin position="130"/>
        <end position="154"/>
    </location>
</feature>
<dbReference type="EMBL" id="CAJQZP010000023">
    <property type="protein sequence ID" value="CAG4933188.1"/>
    <property type="molecule type" value="Genomic_DNA"/>
</dbReference>
<evidence type="ECO:0000313" key="3">
    <source>
        <dbReference type="EMBL" id="CAG4933188.1"/>
    </source>
</evidence>
<sequence length="154" mass="16302">MNAFVTVLAVVIVAVAAETRDKRGLVLASPYLSAYNAAPLLSSHTLLGAHSLYSSPYLAGSPYLSASSLYSPLYGSYYSPSLYGAPYLTSNALYGAHGPLLTSLSSPLISAHSSPVIIAQTSPEVTVVKTSSEEHSSAGHRKHETEHKSVHHNY</sequence>
<feature type="chain" id="PRO_5035863207" evidence="2">
    <location>
        <begin position="18"/>
        <end position="154"/>
    </location>
</feature>
<gene>
    <name evidence="3" type="ORF">PAPOLLO_LOCUS632</name>
</gene>